<gene>
    <name evidence="8" type="primary">ccrB</name>
    <name evidence="8" type="ORF">GCM10010969_10330</name>
</gene>
<dbReference type="SMART" id="SM00857">
    <property type="entry name" value="Resolvase"/>
    <property type="match status" value="1"/>
</dbReference>
<dbReference type="CDD" id="cd00338">
    <property type="entry name" value="Ser_Recombinase"/>
    <property type="match status" value="1"/>
</dbReference>
<dbReference type="EMBL" id="BMLN01000002">
    <property type="protein sequence ID" value="GGN95022.1"/>
    <property type="molecule type" value="Genomic_DNA"/>
</dbReference>
<proteinExistence type="predicted"/>
<sequence>MDNAMKANPAAALYIRVSSEEQVKGFSLEAQREELLRYCTLHAIPVYKLYADEGISGKSITGRPALQDLLHHAKQGAFGQVVFLRMNRLSRNLQDFLQMAELFQSLGIRMHSLTEEMPPDTPIGTFLLQMRGAAAQFEREQTAENVRLGLRQRSKQGKWNCGNLVLGYRWETSGTGSNNARAEIVPAEALVVGQVFEWYAAGLGFKAITNRLNKSGIRTKKGRLFSVNGVRNILRNVNYIGQIKYRTQEPGKSKGKLTEHVVAGEHPPIISDKLWSQVQLQLKKRSKPSAKKTERVYLLPGLLKCPSCGSGMIPIHSKRQRQSGALLFRHYYVCGRYHNRGAAACKANHVPADEIERWVVLQIERLVSGEEITSQLCSAIRGKNTQQNRSDLLRELSELEKELKTLRRRKTRCFELFEEDYLSKEDLQEKLHSLDAASEPLILRKVELERQTSSIRSDGPNLEEVRTALSRFGSIFRQAMPEQQKQLLKTIIEKIVVPADRQIKNSTLYGTAAIANLNVAGIPEKGSESAWKTQPA</sequence>
<organism evidence="8 9">
    <name type="scientific">Saccharibacillus kuerlensis</name>
    <dbReference type="NCBI Taxonomy" id="459527"/>
    <lineage>
        <taxon>Bacteria</taxon>
        <taxon>Bacillati</taxon>
        <taxon>Bacillota</taxon>
        <taxon>Bacilli</taxon>
        <taxon>Bacillales</taxon>
        <taxon>Paenibacillaceae</taxon>
        <taxon>Saccharibacillus</taxon>
    </lineage>
</organism>
<keyword evidence="2" id="KW-0238">DNA-binding</keyword>
<evidence type="ECO:0000313" key="8">
    <source>
        <dbReference type="EMBL" id="GGN95022.1"/>
    </source>
</evidence>
<evidence type="ECO:0000313" key="9">
    <source>
        <dbReference type="Proteomes" id="UP000606653"/>
    </source>
</evidence>
<dbReference type="Gene3D" id="3.40.50.1390">
    <property type="entry name" value="Resolvase, N-terminal catalytic domain"/>
    <property type="match status" value="1"/>
</dbReference>
<keyword evidence="3" id="KW-0233">DNA recombination</keyword>
<dbReference type="Proteomes" id="UP000606653">
    <property type="component" value="Unassembled WGS sequence"/>
</dbReference>
<feature type="domain" description="Recombinase" evidence="7">
    <location>
        <begin position="172"/>
        <end position="288"/>
    </location>
</feature>
<dbReference type="PROSITE" id="PS00397">
    <property type="entry name" value="RECOMBINASES_1"/>
    <property type="match status" value="1"/>
</dbReference>
<dbReference type="Pfam" id="PF07508">
    <property type="entry name" value="Recombinase"/>
    <property type="match status" value="1"/>
</dbReference>
<keyword evidence="5" id="KW-0175">Coiled coil</keyword>
<evidence type="ECO:0000259" key="7">
    <source>
        <dbReference type="PROSITE" id="PS51737"/>
    </source>
</evidence>
<dbReference type="PANTHER" id="PTHR30461:SF23">
    <property type="entry name" value="DNA RECOMBINASE-RELATED"/>
    <property type="match status" value="1"/>
</dbReference>
<protein>
    <submittedName>
        <fullName evidence="8">Resolvase</fullName>
    </submittedName>
</protein>
<evidence type="ECO:0000256" key="5">
    <source>
        <dbReference type="SAM" id="Coils"/>
    </source>
</evidence>
<dbReference type="SUPFAM" id="SSF53041">
    <property type="entry name" value="Resolvase-like"/>
    <property type="match status" value="1"/>
</dbReference>
<dbReference type="Gene3D" id="3.90.1750.20">
    <property type="entry name" value="Putative Large Serine Recombinase, Chain B, Domain 2"/>
    <property type="match status" value="1"/>
</dbReference>
<name>A0ABQ2KVX4_9BACL</name>
<keyword evidence="9" id="KW-1185">Reference proteome</keyword>
<dbReference type="PROSITE" id="PS51736">
    <property type="entry name" value="RECOMBINASES_3"/>
    <property type="match status" value="1"/>
</dbReference>
<evidence type="ECO:0000256" key="1">
    <source>
        <dbReference type="ARBA" id="ARBA00022908"/>
    </source>
</evidence>
<dbReference type="Pfam" id="PF13408">
    <property type="entry name" value="Zn_ribbon_recom"/>
    <property type="match status" value="1"/>
</dbReference>
<reference evidence="9" key="1">
    <citation type="journal article" date="2019" name="Int. J. Syst. Evol. Microbiol.">
        <title>The Global Catalogue of Microorganisms (GCM) 10K type strain sequencing project: providing services to taxonomists for standard genome sequencing and annotation.</title>
        <authorList>
            <consortium name="The Broad Institute Genomics Platform"/>
            <consortium name="The Broad Institute Genome Sequencing Center for Infectious Disease"/>
            <person name="Wu L."/>
            <person name="Ma J."/>
        </authorList>
    </citation>
    <scope>NUCLEOTIDE SEQUENCE [LARGE SCALE GENOMIC DNA]</scope>
    <source>
        <strain evidence="9">CGMCC 1.6964</strain>
    </source>
</reference>
<accession>A0ABQ2KVX4</accession>
<evidence type="ECO:0000256" key="4">
    <source>
        <dbReference type="PROSITE-ProRule" id="PRU10137"/>
    </source>
</evidence>
<evidence type="ECO:0000256" key="3">
    <source>
        <dbReference type="ARBA" id="ARBA00023172"/>
    </source>
</evidence>
<feature type="active site" description="O-(5'-phospho-DNA)-serine intermediate" evidence="4">
    <location>
        <position position="18"/>
    </location>
</feature>
<dbReference type="InterPro" id="IPR025827">
    <property type="entry name" value="Zn_ribbon_recom_dom"/>
</dbReference>
<dbReference type="InterPro" id="IPR006119">
    <property type="entry name" value="Resolv_N"/>
</dbReference>
<evidence type="ECO:0000256" key="2">
    <source>
        <dbReference type="ARBA" id="ARBA00023125"/>
    </source>
</evidence>
<feature type="domain" description="Resolvase/invertase-type recombinase catalytic" evidence="6">
    <location>
        <begin position="10"/>
        <end position="157"/>
    </location>
</feature>
<dbReference type="InterPro" id="IPR050639">
    <property type="entry name" value="SSR_resolvase"/>
</dbReference>
<comment type="caution">
    <text evidence="8">The sequence shown here is derived from an EMBL/GenBank/DDBJ whole genome shotgun (WGS) entry which is preliminary data.</text>
</comment>
<dbReference type="InterPro" id="IPR006118">
    <property type="entry name" value="Recombinase_CS"/>
</dbReference>
<dbReference type="InterPro" id="IPR036162">
    <property type="entry name" value="Resolvase-like_N_sf"/>
</dbReference>
<dbReference type="InterPro" id="IPR011109">
    <property type="entry name" value="DNA_bind_recombinase_dom"/>
</dbReference>
<dbReference type="InterPro" id="IPR038109">
    <property type="entry name" value="DNA_bind_recomb_sf"/>
</dbReference>
<dbReference type="PROSITE" id="PS51737">
    <property type="entry name" value="RECOMBINASE_DNA_BIND"/>
    <property type="match status" value="1"/>
</dbReference>
<feature type="coiled-coil region" evidence="5">
    <location>
        <begin position="382"/>
        <end position="416"/>
    </location>
</feature>
<dbReference type="Pfam" id="PF00239">
    <property type="entry name" value="Resolvase"/>
    <property type="match status" value="1"/>
</dbReference>
<evidence type="ECO:0000259" key="6">
    <source>
        <dbReference type="PROSITE" id="PS51736"/>
    </source>
</evidence>
<dbReference type="PANTHER" id="PTHR30461">
    <property type="entry name" value="DNA-INVERTASE FROM LAMBDOID PROPHAGE"/>
    <property type="match status" value="1"/>
</dbReference>
<keyword evidence="1" id="KW-0229">DNA integration</keyword>